<dbReference type="AlphaFoldDB" id="A0A8X7NXP1"/>
<dbReference type="Pfam" id="PF01095">
    <property type="entry name" value="Pectinesterase"/>
    <property type="match status" value="1"/>
</dbReference>
<evidence type="ECO:0000256" key="2">
    <source>
        <dbReference type="ARBA" id="ARBA00022801"/>
    </source>
</evidence>
<name>A0A8X7NXP1_BRACI</name>
<comment type="pathway">
    <text evidence="1">Glycan metabolism; pectin degradation; 2-dehydro-3-deoxy-D-gluconate from pectin: step 1/5.</text>
</comment>
<dbReference type="EMBL" id="JAAMPC010001582">
    <property type="protein sequence ID" value="KAG2240303.1"/>
    <property type="molecule type" value="Genomic_DNA"/>
</dbReference>
<dbReference type="GO" id="GO:0042545">
    <property type="term" value="P:cell wall modification"/>
    <property type="evidence" value="ECO:0007669"/>
    <property type="project" value="InterPro"/>
</dbReference>
<reference evidence="5 6" key="1">
    <citation type="submission" date="2020-02" db="EMBL/GenBank/DDBJ databases">
        <authorList>
            <person name="Ma Q."/>
            <person name="Huang Y."/>
            <person name="Song X."/>
            <person name="Pei D."/>
        </authorList>
    </citation>
    <scope>NUCLEOTIDE SEQUENCE [LARGE SCALE GENOMIC DNA]</scope>
    <source>
        <strain evidence="5">Sxm20200214</strain>
        <tissue evidence="5">Leaf</tissue>
    </source>
</reference>
<dbReference type="Proteomes" id="UP000886595">
    <property type="component" value="Unassembled WGS sequence"/>
</dbReference>
<accession>A0A8X7NXP1</accession>
<evidence type="ECO:0000256" key="3">
    <source>
        <dbReference type="ARBA" id="ARBA00023085"/>
    </source>
</evidence>
<organism evidence="5 6">
    <name type="scientific">Brassica carinata</name>
    <name type="common">Ethiopian mustard</name>
    <name type="synonym">Abyssinian cabbage</name>
    <dbReference type="NCBI Taxonomy" id="52824"/>
    <lineage>
        <taxon>Eukaryota</taxon>
        <taxon>Viridiplantae</taxon>
        <taxon>Streptophyta</taxon>
        <taxon>Embryophyta</taxon>
        <taxon>Tracheophyta</taxon>
        <taxon>Spermatophyta</taxon>
        <taxon>Magnoliopsida</taxon>
        <taxon>eudicotyledons</taxon>
        <taxon>Gunneridae</taxon>
        <taxon>Pentapetalae</taxon>
        <taxon>rosids</taxon>
        <taxon>malvids</taxon>
        <taxon>Brassicales</taxon>
        <taxon>Brassicaceae</taxon>
        <taxon>Brassiceae</taxon>
        <taxon>Brassica</taxon>
    </lineage>
</organism>
<feature type="domain" description="Pectinesterase catalytic" evidence="4">
    <location>
        <begin position="3"/>
        <end position="77"/>
    </location>
</feature>
<keyword evidence="2" id="KW-0378">Hydrolase</keyword>
<keyword evidence="3" id="KW-0063">Aspartyl esterase</keyword>
<dbReference type="InterPro" id="IPR011050">
    <property type="entry name" value="Pectin_lyase_fold/virulence"/>
</dbReference>
<dbReference type="InterPro" id="IPR000070">
    <property type="entry name" value="Pectinesterase_cat"/>
</dbReference>
<keyword evidence="6" id="KW-1185">Reference proteome</keyword>
<gene>
    <name evidence="5" type="ORF">Bca52824_090793</name>
</gene>
<sequence>MATVVIMESFIDDHIDPAGWYPCDSGKEPSSSLYYGEYDNYGPGANTSQRVKRKGFREIHDPKEAARFTVGQLIEGELWLNSTGVPYKSGL</sequence>
<dbReference type="Gene3D" id="2.160.20.10">
    <property type="entry name" value="Single-stranded right-handed beta-helix, Pectin lyase-like"/>
    <property type="match status" value="1"/>
</dbReference>
<dbReference type="InterPro" id="IPR012334">
    <property type="entry name" value="Pectin_lyas_fold"/>
</dbReference>
<dbReference type="PANTHER" id="PTHR31707">
    <property type="entry name" value="PECTINESTERASE"/>
    <property type="match status" value="1"/>
</dbReference>
<dbReference type="GO" id="GO:0030599">
    <property type="term" value="F:pectinesterase activity"/>
    <property type="evidence" value="ECO:0007669"/>
    <property type="project" value="InterPro"/>
</dbReference>
<dbReference type="SUPFAM" id="SSF51126">
    <property type="entry name" value="Pectin lyase-like"/>
    <property type="match status" value="1"/>
</dbReference>
<proteinExistence type="predicted"/>
<evidence type="ECO:0000256" key="1">
    <source>
        <dbReference type="ARBA" id="ARBA00005184"/>
    </source>
</evidence>
<evidence type="ECO:0000259" key="4">
    <source>
        <dbReference type="Pfam" id="PF01095"/>
    </source>
</evidence>
<dbReference type="OrthoDB" id="1112938at2759"/>
<evidence type="ECO:0000313" key="5">
    <source>
        <dbReference type="EMBL" id="KAG2240303.1"/>
    </source>
</evidence>
<comment type="caution">
    <text evidence="5">The sequence shown here is derived from an EMBL/GenBank/DDBJ whole genome shotgun (WGS) entry which is preliminary data.</text>
</comment>
<evidence type="ECO:0000313" key="6">
    <source>
        <dbReference type="Proteomes" id="UP000886595"/>
    </source>
</evidence>
<protein>
    <recommendedName>
        <fullName evidence="4">Pectinesterase catalytic domain-containing protein</fullName>
    </recommendedName>
</protein>